<evidence type="ECO:0000313" key="3">
    <source>
        <dbReference type="Proteomes" id="UP001222325"/>
    </source>
</evidence>
<dbReference type="Proteomes" id="UP001222325">
    <property type="component" value="Unassembled WGS sequence"/>
</dbReference>
<sequence length="198" mass="20875">MQLSPICIALILSVPYVGALRTKLETRDSADGVCLSTTRATNFNLQAVYITPAATGPVSVPLHVAIVNTVPHVSYSILTTKSDVFTSEVLTNGGMLPMSTSQPQFRTSSLAVLSGDSPTFITTQFPPTAFPAYCIMDNPVLGPSGPQALGVNGHNDQFALCANSSAAGRVDVVFSPVANHPHYTLADCDPVYLTFTDV</sequence>
<reference evidence="2" key="1">
    <citation type="submission" date="2023-03" db="EMBL/GenBank/DDBJ databases">
        <title>Massive genome expansion in bonnet fungi (Mycena s.s.) driven by repeated elements and novel gene families across ecological guilds.</title>
        <authorList>
            <consortium name="Lawrence Berkeley National Laboratory"/>
            <person name="Harder C.B."/>
            <person name="Miyauchi S."/>
            <person name="Viragh M."/>
            <person name="Kuo A."/>
            <person name="Thoen E."/>
            <person name="Andreopoulos B."/>
            <person name="Lu D."/>
            <person name="Skrede I."/>
            <person name="Drula E."/>
            <person name="Henrissat B."/>
            <person name="Morin E."/>
            <person name="Kohler A."/>
            <person name="Barry K."/>
            <person name="LaButti K."/>
            <person name="Morin E."/>
            <person name="Salamov A."/>
            <person name="Lipzen A."/>
            <person name="Mereny Z."/>
            <person name="Hegedus B."/>
            <person name="Baldrian P."/>
            <person name="Stursova M."/>
            <person name="Weitz H."/>
            <person name="Taylor A."/>
            <person name="Grigoriev I.V."/>
            <person name="Nagy L.G."/>
            <person name="Martin F."/>
            <person name="Kauserud H."/>
        </authorList>
    </citation>
    <scope>NUCLEOTIDE SEQUENCE</scope>
    <source>
        <strain evidence="2">CBHHK173m</strain>
    </source>
</reference>
<dbReference type="AlphaFoldDB" id="A0AAD6UDZ9"/>
<feature type="signal peptide" evidence="1">
    <location>
        <begin position="1"/>
        <end position="19"/>
    </location>
</feature>
<proteinExistence type="predicted"/>
<protein>
    <submittedName>
        <fullName evidence="2">Uncharacterized protein</fullName>
    </submittedName>
</protein>
<comment type="caution">
    <text evidence="2">The sequence shown here is derived from an EMBL/GenBank/DDBJ whole genome shotgun (WGS) entry which is preliminary data.</text>
</comment>
<name>A0AAD6UDZ9_9AGAR</name>
<dbReference type="EMBL" id="JARJCN010000008">
    <property type="protein sequence ID" value="KAJ7098785.1"/>
    <property type="molecule type" value="Genomic_DNA"/>
</dbReference>
<organism evidence="2 3">
    <name type="scientific">Mycena belliarum</name>
    <dbReference type="NCBI Taxonomy" id="1033014"/>
    <lineage>
        <taxon>Eukaryota</taxon>
        <taxon>Fungi</taxon>
        <taxon>Dikarya</taxon>
        <taxon>Basidiomycota</taxon>
        <taxon>Agaricomycotina</taxon>
        <taxon>Agaricomycetes</taxon>
        <taxon>Agaricomycetidae</taxon>
        <taxon>Agaricales</taxon>
        <taxon>Marasmiineae</taxon>
        <taxon>Mycenaceae</taxon>
        <taxon>Mycena</taxon>
    </lineage>
</organism>
<evidence type="ECO:0000256" key="1">
    <source>
        <dbReference type="SAM" id="SignalP"/>
    </source>
</evidence>
<keyword evidence="3" id="KW-1185">Reference proteome</keyword>
<evidence type="ECO:0000313" key="2">
    <source>
        <dbReference type="EMBL" id="KAJ7098785.1"/>
    </source>
</evidence>
<feature type="chain" id="PRO_5042036140" evidence="1">
    <location>
        <begin position="20"/>
        <end position="198"/>
    </location>
</feature>
<accession>A0AAD6UDZ9</accession>
<gene>
    <name evidence="2" type="ORF">B0H15DRAFT_945295</name>
</gene>
<keyword evidence="1" id="KW-0732">Signal</keyword>